<dbReference type="RefSeq" id="WP_152098470.1">
    <property type="nucleotide sequence ID" value="NZ_AP021861.1"/>
</dbReference>
<dbReference type="KEGG" id="lpav:PLANPX_2132"/>
<dbReference type="Proteomes" id="UP000326837">
    <property type="component" value="Chromosome"/>
</dbReference>
<gene>
    <name evidence="1" type="ORF">PLANPX_2132</name>
</gene>
<evidence type="ECO:0000313" key="1">
    <source>
        <dbReference type="EMBL" id="BBO32520.1"/>
    </source>
</evidence>
<organism evidence="1 2">
    <name type="scientific">Lacipirellula parvula</name>
    <dbReference type="NCBI Taxonomy" id="2650471"/>
    <lineage>
        <taxon>Bacteria</taxon>
        <taxon>Pseudomonadati</taxon>
        <taxon>Planctomycetota</taxon>
        <taxon>Planctomycetia</taxon>
        <taxon>Pirellulales</taxon>
        <taxon>Lacipirellulaceae</taxon>
        <taxon>Lacipirellula</taxon>
    </lineage>
</organism>
<dbReference type="AlphaFoldDB" id="A0A5K7X7E2"/>
<protein>
    <submittedName>
        <fullName evidence="1">Uncharacterized protein</fullName>
    </submittedName>
</protein>
<proteinExistence type="predicted"/>
<reference evidence="2" key="1">
    <citation type="submission" date="2019-10" db="EMBL/GenBank/DDBJ databases">
        <title>Lacipirellula parvula gen. nov., sp. nov., representing a lineage of planctomycetes widespread in freshwater anoxic habitats, and description of the family Lacipirellulaceae.</title>
        <authorList>
            <person name="Dedysh S.N."/>
            <person name="Kulichevskaya I.S."/>
            <person name="Beletsky A.V."/>
            <person name="Rakitin A.L."/>
            <person name="Mardanov A.V."/>
            <person name="Ivanova A.A."/>
            <person name="Saltykova V.X."/>
            <person name="Rijpstra W.I.C."/>
            <person name="Sinninghe Damste J.S."/>
            <person name="Ravin N.V."/>
        </authorList>
    </citation>
    <scope>NUCLEOTIDE SEQUENCE [LARGE SCALE GENOMIC DNA]</scope>
    <source>
        <strain evidence="2">PX69</strain>
    </source>
</reference>
<accession>A0A5K7X7E2</accession>
<name>A0A5K7X7E2_9BACT</name>
<evidence type="ECO:0000313" key="2">
    <source>
        <dbReference type="Proteomes" id="UP000326837"/>
    </source>
</evidence>
<dbReference type="EMBL" id="AP021861">
    <property type="protein sequence ID" value="BBO32520.1"/>
    <property type="molecule type" value="Genomic_DNA"/>
</dbReference>
<sequence>MSRIELSDDEFAMLNWLREFNSFATVEDEAVRSLLTKSLLVLENSAAVISQAGVEWLDSHPFFW</sequence>
<keyword evidence="2" id="KW-1185">Reference proteome</keyword>